<reference evidence="1 2" key="1">
    <citation type="submission" date="2016-02" db="EMBL/GenBank/DDBJ databases">
        <authorList>
            <person name="Wen L."/>
            <person name="He K."/>
            <person name="Yang H."/>
        </authorList>
    </citation>
    <scope>NUCLEOTIDE SEQUENCE [LARGE SCALE GENOMIC DNA]</scope>
    <source>
        <strain evidence="1 2">CV58</strain>
    </source>
</reference>
<evidence type="ECO:0000313" key="1">
    <source>
        <dbReference type="EMBL" id="KXU35517.1"/>
    </source>
</evidence>
<dbReference type="EMBL" id="LSZO01000196">
    <property type="protein sequence ID" value="KXU35517.1"/>
    <property type="molecule type" value="Genomic_DNA"/>
</dbReference>
<keyword evidence="2" id="KW-1185">Reference proteome</keyword>
<protein>
    <submittedName>
        <fullName evidence="1">Uncharacterized protein</fullName>
    </submittedName>
</protein>
<comment type="caution">
    <text evidence="1">The sequence shown here is derived from an EMBL/GenBank/DDBJ whole genome shotgun (WGS) entry which is preliminary data.</text>
</comment>
<dbReference type="Proteomes" id="UP000072660">
    <property type="component" value="Unassembled WGS sequence"/>
</dbReference>
<name>A0A139SLU1_9GAMM</name>
<dbReference type="AlphaFoldDB" id="A0A139SLU1"/>
<accession>A0A139SLU1</accession>
<proteinExistence type="predicted"/>
<gene>
    <name evidence="1" type="ORF">AXE65_06310</name>
</gene>
<sequence length="66" mass="7468">MLQQRMAKFWAQPEGTGQILCAAVLLVIHLHKHISLLAPCCAQNLAPSRPRLKREQTLGWLQIKNP</sequence>
<evidence type="ECO:0000313" key="2">
    <source>
        <dbReference type="Proteomes" id="UP000072660"/>
    </source>
</evidence>
<organism evidence="1 2">
    <name type="scientific">Ventosimonas gracilis</name>
    <dbReference type="NCBI Taxonomy" id="1680762"/>
    <lineage>
        <taxon>Bacteria</taxon>
        <taxon>Pseudomonadati</taxon>
        <taxon>Pseudomonadota</taxon>
        <taxon>Gammaproteobacteria</taxon>
        <taxon>Pseudomonadales</taxon>
        <taxon>Ventosimonadaceae</taxon>
        <taxon>Ventosimonas</taxon>
    </lineage>
</organism>